<evidence type="ECO:0000256" key="1">
    <source>
        <dbReference type="ARBA" id="ARBA00009477"/>
    </source>
</evidence>
<dbReference type="Gene3D" id="2.40.420.20">
    <property type="match status" value="1"/>
</dbReference>
<dbReference type="GO" id="GO:0022857">
    <property type="term" value="F:transmembrane transporter activity"/>
    <property type="evidence" value="ECO:0007669"/>
    <property type="project" value="InterPro"/>
</dbReference>
<accession>A0A1M7Y3J3</accession>
<evidence type="ECO:0000313" key="8">
    <source>
        <dbReference type="EMBL" id="SHO46716.1"/>
    </source>
</evidence>
<dbReference type="GO" id="GO:0060003">
    <property type="term" value="P:copper ion export"/>
    <property type="evidence" value="ECO:0007669"/>
    <property type="project" value="TreeGrafter"/>
</dbReference>
<dbReference type="AlphaFoldDB" id="A0A1M7Y3J3"/>
<dbReference type="GO" id="GO:0016020">
    <property type="term" value="C:membrane"/>
    <property type="evidence" value="ECO:0007669"/>
    <property type="project" value="InterPro"/>
</dbReference>
<name>A0A1M7Y3J3_9BACT</name>
<dbReference type="SUPFAM" id="SSF111369">
    <property type="entry name" value="HlyD-like secretion proteins"/>
    <property type="match status" value="1"/>
</dbReference>
<feature type="signal peptide" evidence="3">
    <location>
        <begin position="1"/>
        <end position="20"/>
    </location>
</feature>
<proteinExistence type="inferred from homology"/>
<dbReference type="Pfam" id="PF25954">
    <property type="entry name" value="Beta-barrel_RND_2"/>
    <property type="match status" value="1"/>
</dbReference>
<feature type="domain" description="CusB-like barrel-sandwich hybrid" evidence="5">
    <location>
        <begin position="119"/>
        <end position="248"/>
    </location>
</feature>
<feature type="domain" description="Heavy metal binding" evidence="4">
    <location>
        <begin position="39"/>
        <end position="65"/>
    </location>
</feature>
<dbReference type="GO" id="GO:0030288">
    <property type="term" value="C:outer membrane-bounded periplasmic space"/>
    <property type="evidence" value="ECO:0007669"/>
    <property type="project" value="TreeGrafter"/>
</dbReference>
<dbReference type="EMBL" id="FRFE01000006">
    <property type="protein sequence ID" value="SHO46716.1"/>
    <property type="molecule type" value="Genomic_DNA"/>
</dbReference>
<gene>
    <name evidence="8" type="ORF">SAMN02745220_01607</name>
</gene>
<keyword evidence="3" id="KW-0732">Signal</keyword>
<dbReference type="PANTHER" id="PTHR30097">
    <property type="entry name" value="CATION EFFLUX SYSTEM PROTEIN CUSB"/>
    <property type="match status" value="1"/>
</dbReference>
<sequence>MKRLLLLIIIGLLTAGLSAAADGPKKGEVDPKNGKVIKYWVAPMDPTYIRDEPGKSPMGMDLVPVYEEAGGEKEPTSTIRIDPVTMQNMGVRTAKVKTAKVAKSIRALGTVTYDETRLHVINLKFDGWVEKLHVNFVGEGVRKGQPLFDIYSPELVTAQEEYLLAVRQVQSLGNSPYPSLKHNAESLLAASKKRLLYWDLDPASIKELGKGGKPVKAITVYSPVDGVVIRKEVLGGQFIKAGMNQYEIADLSSVWVDVEVYEYELPYVRKDMPVAMELSYLPGRTFSGKVLFIYPYLDPKTRTARLRLSFDNSESLLKPDMYGNVYLESVIDEKGLVVPQEAVVDSGVRKVVFVALGEGKFEPREVKLGIESSENTFQVLDGLKEGEEVVISAQFMFDSESRLKEAIQKMLEVRSGSGEKKNELSADDLEMEGMTMDDELDEIDAMKMDQ</sequence>
<dbReference type="OrthoDB" id="9806939at2"/>
<feature type="domain" description="CusB-like beta-barrel" evidence="6">
    <location>
        <begin position="253"/>
        <end position="328"/>
    </location>
</feature>
<keyword evidence="9" id="KW-1185">Reference proteome</keyword>
<evidence type="ECO:0000313" key="9">
    <source>
        <dbReference type="Proteomes" id="UP000184603"/>
    </source>
</evidence>
<feature type="domain" description="CzcB-like C-terminal circularly permuted SH3-like" evidence="7">
    <location>
        <begin position="337"/>
        <end position="396"/>
    </location>
</feature>
<dbReference type="Pfam" id="PF25975">
    <property type="entry name" value="CzcB_C"/>
    <property type="match status" value="1"/>
</dbReference>
<protein>
    <submittedName>
        <fullName evidence="8">Membrane fusion protein, Cu(I)/Ag(I) efflux system</fullName>
    </submittedName>
</protein>
<dbReference type="InterPro" id="IPR058792">
    <property type="entry name" value="Beta-barrel_RND_2"/>
</dbReference>
<evidence type="ECO:0000259" key="6">
    <source>
        <dbReference type="Pfam" id="PF25954"/>
    </source>
</evidence>
<organism evidence="8 9">
    <name type="scientific">Desulfopila aestuarii DSM 18488</name>
    <dbReference type="NCBI Taxonomy" id="1121416"/>
    <lineage>
        <taxon>Bacteria</taxon>
        <taxon>Pseudomonadati</taxon>
        <taxon>Thermodesulfobacteriota</taxon>
        <taxon>Desulfobulbia</taxon>
        <taxon>Desulfobulbales</taxon>
        <taxon>Desulfocapsaceae</taxon>
        <taxon>Desulfopila</taxon>
    </lineage>
</organism>
<comment type="similarity">
    <text evidence="1">Belongs to the membrane fusion protein (MFP) (TC 8.A.1) family.</text>
</comment>
<dbReference type="FunFam" id="2.40.30.170:FF:000010">
    <property type="entry name" value="Efflux RND transporter periplasmic adaptor subunit"/>
    <property type="match status" value="1"/>
</dbReference>
<dbReference type="Pfam" id="PF25919">
    <property type="entry name" value="BSH_CusB"/>
    <property type="match status" value="1"/>
</dbReference>
<dbReference type="NCBIfam" id="TIGR01730">
    <property type="entry name" value="RND_mfp"/>
    <property type="match status" value="1"/>
</dbReference>
<feature type="chain" id="PRO_5009929861" evidence="3">
    <location>
        <begin position="21"/>
        <end position="450"/>
    </location>
</feature>
<dbReference type="PANTHER" id="PTHR30097:SF15">
    <property type="entry name" value="CATION EFFLUX SYSTEM PROTEIN CUSB"/>
    <property type="match status" value="1"/>
</dbReference>
<evidence type="ECO:0000259" key="5">
    <source>
        <dbReference type="Pfam" id="PF25919"/>
    </source>
</evidence>
<dbReference type="RefSeq" id="WP_073612933.1">
    <property type="nucleotide sequence ID" value="NZ_FRFE01000006.1"/>
</dbReference>
<evidence type="ECO:0000259" key="7">
    <source>
        <dbReference type="Pfam" id="PF25975"/>
    </source>
</evidence>
<dbReference type="InterPro" id="IPR058649">
    <property type="entry name" value="CzcB_C"/>
</dbReference>
<dbReference type="Proteomes" id="UP000184603">
    <property type="component" value="Unassembled WGS sequence"/>
</dbReference>
<reference evidence="8 9" key="1">
    <citation type="submission" date="2016-12" db="EMBL/GenBank/DDBJ databases">
        <authorList>
            <person name="Song W.-J."/>
            <person name="Kurnit D.M."/>
        </authorList>
    </citation>
    <scope>NUCLEOTIDE SEQUENCE [LARGE SCALE GENOMIC DNA]</scope>
    <source>
        <strain evidence="8 9">DSM 18488</strain>
    </source>
</reference>
<dbReference type="Pfam" id="PF19335">
    <property type="entry name" value="HMBD"/>
    <property type="match status" value="1"/>
</dbReference>
<dbReference type="Gene3D" id="2.40.30.170">
    <property type="match status" value="1"/>
</dbReference>
<dbReference type="InterPro" id="IPR051909">
    <property type="entry name" value="MFP_Cation_Efflux"/>
</dbReference>
<keyword evidence="2" id="KW-0813">Transport</keyword>
<evidence type="ECO:0000259" key="4">
    <source>
        <dbReference type="Pfam" id="PF19335"/>
    </source>
</evidence>
<dbReference type="InterPro" id="IPR058790">
    <property type="entry name" value="BSH_CusB"/>
</dbReference>
<dbReference type="STRING" id="1121416.SAMN02745220_01607"/>
<dbReference type="InterPro" id="IPR006143">
    <property type="entry name" value="RND_pump_MFP"/>
</dbReference>
<dbReference type="GO" id="GO:0015679">
    <property type="term" value="P:plasma membrane copper ion transport"/>
    <property type="evidence" value="ECO:0007669"/>
    <property type="project" value="TreeGrafter"/>
</dbReference>
<dbReference type="Gene3D" id="2.40.50.100">
    <property type="match status" value="1"/>
</dbReference>
<evidence type="ECO:0000256" key="2">
    <source>
        <dbReference type="ARBA" id="ARBA00022448"/>
    </source>
</evidence>
<dbReference type="InterPro" id="IPR045800">
    <property type="entry name" value="HMBD"/>
</dbReference>
<evidence type="ECO:0000256" key="3">
    <source>
        <dbReference type="SAM" id="SignalP"/>
    </source>
</evidence>
<dbReference type="GO" id="GO:0046914">
    <property type="term" value="F:transition metal ion binding"/>
    <property type="evidence" value="ECO:0007669"/>
    <property type="project" value="TreeGrafter"/>
</dbReference>